<evidence type="ECO:0000256" key="1">
    <source>
        <dbReference type="SAM" id="MobiDB-lite"/>
    </source>
</evidence>
<feature type="compositionally biased region" description="Polar residues" evidence="1">
    <location>
        <begin position="299"/>
        <end position="308"/>
    </location>
</feature>
<feature type="compositionally biased region" description="Low complexity" evidence="1">
    <location>
        <begin position="69"/>
        <end position="85"/>
    </location>
</feature>
<feature type="compositionally biased region" description="Low complexity" evidence="1">
    <location>
        <begin position="218"/>
        <end position="238"/>
    </location>
</feature>
<accession>A0A7R8WMJ2</accession>
<gene>
    <name evidence="2" type="ORF">CTOB1V02_LOCUS12343</name>
</gene>
<feature type="region of interest" description="Disordered" evidence="1">
    <location>
        <begin position="154"/>
        <end position="519"/>
    </location>
</feature>
<proteinExistence type="predicted"/>
<protein>
    <submittedName>
        <fullName evidence="2">Uncharacterized protein</fullName>
    </submittedName>
</protein>
<name>A0A7R8WMJ2_9CRUS</name>
<feature type="compositionally biased region" description="Basic and acidic residues" evidence="1">
    <location>
        <begin position="634"/>
        <end position="649"/>
    </location>
</feature>
<feature type="compositionally biased region" description="Low complexity" evidence="1">
    <location>
        <begin position="508"/>
        <end position="518"/>
    </location>
</feature>
<dbReference type="AlphaFoldDB" id="A0A7R8WMJ2"/>
<organism evidence="2">
    <name type="scientific">Cyprideis torosa</name>
    <dbReference type="NCBI Taxonomy" id="163714"/>
    <lineage>
        <taxon>Eukaryota</taxon>
        <taxon>Metazoa</taxon>
        <taxon>Ecdysozoa</taxon>
        <taxon>Arthropoda</taxon>
        <taxon>Crustacea</taxon>
        <taxon>Oligostraca</taxon>
        <taxon>Ostracoda</taxon>
        <taxon>Podocopa</taxon>
        <taxon>Podocopida</taxon>
        <taxon>Cytherocopina</taxon>
        <taxon>Cytheroidea</taxon>
        <taxon>Cytherideidae</taxon>
        <taxon>Cyprideis</taxon>
    </lineage>
</organism>
<evidence type="ECO:0000313" key="2">
    <source>
        <dbReference type="EMBL" id="CAD7234527.1"/>
    </source>
</evidence>
<feature type="compositionally biased region" description="Low complexity" evidence="1">
    <location>
        <begin position="486"/>
        <end position="499"/>
    </location>
</feature>
<feature type="non-terminal residue" evidence="2">
    <location>
        <position position="1"/>
    </location>
</feature>
<feature type="compositionally biased region" description="Low complexity" evidence="1">
    <location>
        <begin position="371"/>
        <end position="381"/>
    </location>
</feature>
<feature type="compositionally biased region" description="Low complexity" evidence="1">
    <location>
        <begin position="428"/>
        <end position="452"/>
    </location>
</feature>
<dbReference type="EMBL" id="OB668980">
    <property type="protein sequence ID" value="CAD7234527.1"/>
    <property type="molecule type" value="Genomic_DNA"/>
</dbReference>
<feature type="compositionally biased region" description="Low complexity" evidence="1">
    <location>
        <begin position="19"/>
        <end position="31"/>
    </location>
</feature>
<sequence length="649" mass="68790">SLTRFPSTESFHSFSSAATLTAASVSSTKSTPTLTQESEHESGRASPADDMVRKPLTSYDFLKRGGGPTSAPLLPSRPSSSWLHPHGGASAEESPEDYISHLRSSSYQILHPGARSSFPHGQDKAPPPAPAPRHAPYVSPSAYLPPLRLSSSILNHHARQSSTGSSSHDDYSSSSTYCDGSLSPPGSQYFSIAEEREYVNADEFIDPPPPSKAHEKGGSWPCGSSPSSASTRSHSWSTDRGPTSPSPKELPIYAKPWKDRRPPALKPVEEASVAPCGAPEDDPSIASYSSLLAPVVAPSTGSRSSWRNPVTEESLAAMAESQSEDDGGSKAATPFMDQLRQDSMSYWGHQQAVSSSSYSDGNSDGRESVITTSTSSSNSSNDTLRIHGSLGDLTAPSTCQRAYDVGVAHSSRVPPPQRQLSEAVVPNGSSSSGGTRVQSSTSVPNLSSSLSLPEDPARGSLGRTKPTKPPVPPAKPTMEKRRQAFLLQQQLVVSSSPSSRKPSMNNGTAAASSTSPASLKEIQKQAVLEFFAKRNQLPPSIAKPPSVPSPSDDAPSVISVALATDGSAPREQDDEEEDRSVLDRTILPNSEEEEEVRSSSVVRSLEAPEVGGGEDENTSGDRPTTLGGQIQQHAEIKTTREREENIMGM</sequence>
<feature type="region of interest" description="Disordered" evidence="1">
    <location>
        <begin position="19"/>
        <end position="142"/>
    </location>
</feature>
<reference evidence="2" key="1">
    <citation type="submission" date="2020-11" db="EMBL/GenBank/DDBJ databases">
        <authorList>
            <person name="Tran Van P."/>
        </authorList>
    </citation>
    <scope>NUCLEOTIDE SEQUENCE</scope>
</reference>
<feature type="region of interest" description="Disordered" evidence="1">
    <location>
        <begin position="537"/>
        <end position="649"/>
    </location>
</feature>
<feature type="compositionally biased region" description="Low complexity" evidence="1">
    <location>
        <begin position="549"/>
        <end position="560"/>
    </location>
</feature>
<feature type="non-terminal residue" evidence="2">
    <location>
        <position position="649"/>
    </location>
</feature>
<feature type="compositionally biased region" description="Low complexity" evidence="1">
    <location>
        <begin position="161"/>
        <end position="183"/>
    </location>
</feature>
<feature type="compositionally biased region" description="Polar residues" evidence="1">
    <location>
        <begin position="620"/>
        <end position="632"/>
    </location>
</feature>